<evidence type="ECO:0000313" key="4">
    <source>
        <dbReference type="EMBL" id="CAA9559500.1"/>
    </source>
</evidence>
<dbReference type="Gene3D" id="3.40.50.150">
    <property type="entry name" value="Vaccinia Virus protein VP39"/>
    <property type="match status" value="1"/>
</dbReference>
<dbReference type="SUPFAM" id="SSF53335">
    <property type="entry name" value="S-adenosyl-L-methionine-dependent methyltransferases"/>
    <property type="match status" value="1"/>
</dbReference>
<evidence type="ECO:0000256" key="2">
    <source>
        <dbReference type="ARBA" id="ARBA00022679"/>
    </source>
</evidence>
<gene>
    <name evidence="4" type="ORF">AVDCRST_MAG70-1544</name>
</gene>
<dbReference type="InterPro" id="IPR050362">
    <property type="entry name" value="Cation-dep_OMT"/>
</dbReference>
<keyword evidence="3" id="KW-0949">S-adenosyl-L-methionine</keyword>
<keyword evidence="2 4" id="KW-0808">Transferase</keyword>
<dbReference type="PANTHER" id="PTHR10509:SF14">
    <property type="entry name" value="CAFFEOYL-COA O-METHYLTRANSFERASE 3-RELATED"/>
    <property type="match status" value="1"/>
</dbReference>
<dbReference type="EMBL" id="CADCWH010000245">
    <property type="protein sequence ID" value="CAA9559500.1"/>
    <property type="molecule type" value="Genomic_DNA"/>
</dbReference>
<organism evidence="4">
    <name type="scientific">uncultured Thermomicrobiales bacterium</name>
    <dbReference type="NCBI Taxonomy" id="1645740"/>
    <lineage>
        <taxon>Bacteria</taxon>
        <taxon>Pseudomonadati</taxon>
        <taxon>Thermomicrobiota</taxon>
        <taxon>Thermomicrobia</taxon>
        <taxon>Thermomicrobiales</taxon>
        <taxon>environmental samples</taxon>
    </lineage>
</organism>
<protein>
    <submittedName>
        <fullName evidence="4">O-methyltransferase</fullName>
    </submittedName>
</protein>
<dbReference type="Pfam" id="PF01596">
    <property type="entry name" value="Methyltransf_3"/>
    <property type="match status" value="1"/>
</dbReference>
<sequence length="228" mass="23473">MSVDRWAAVDALLERSLLPSDPTLDGVLARSAGAGLPDHAVSPLQGKLLTLLARLAGATRILEIGTLGGYSTVWLARALLPGGRMISLEADPNRAAVARDAIAGAGFGDRVEVRTGPALESLPSLVTEGVSPFDLIFIDADKPNNPEYLRWAIVLSRVGTVIIADNVVRGGAIIDDAVKDPSTMGARAFLADLGAHPATDATVVQTVGSKGHDGFALAIVGDIAGTVP</sequence>
<dbReference type="PROSITE" id="PS51682">
    <property type="entry name" value="SAM_OMT_I"/>
    <property type="match status" value="1"/>
</dbReference>
<proteinExistence type="predicted"/>
<dbReference type="InterPro" id="IPR002935">
    <property type="entry name" value="SAM_O-MeTrfase"/>
</dbReference>
<keyword evidence="1 4" id="KW-0489">Methyltransferase</keyword>
<dbReference type="PANTHER" id="PTHR10509">
    <property type="entry name" value="O-METHYLTRANSFERASE-RELATED"/>
    <property type="match status" value="1"/>
</dbReference>
<dbReference type="AlphaFoldDB" id="A0A6J4UTK0"/>
<dbReference type="InterPro" id="IPR029063">
    <property type="entry name" value="SAM-dependent_MTases_sf"/>
</dbReference>
<dbReference type="GO" id="GO:0008171">
    <property type="term" value="F:O-methyltransferase activity"/>
    <property type="evidence" value="ECO:0007669"/>
    <property type="project" value="InterPro"/>
</dbReference>
<dbReference type="GO" id="GO:0008757">
    <property type="term" value="F:S-adenosylmethionine-dependent methyltransferase activity"/>
    <property type="evidence" value="ECO:0007669"/>
    <property type="project" value="TreeGrafter"/>
</dbReference>
<dbReference type="GO" id="GO:0032259">
    <property type="term" value="P:methylation"/>
    <property type="evidence" value="ECO:0007669"/>
    <property type="project" value="UniProtKB-KW"/>
</dbReference>
<name>A0A6J4UTK0_9BACT</name>
<evidence type="ECO:0000256" key="1">
    <source>
        <dbReference type="ARBA" id="ARBA00022603"/>
    </source>
</evidence>
<accession>A0A6J4UTK0</accession>
<dbReference type="CDD" id="cd02440">
    <property type="entry name" value="AdoMet_MTases"/>
    <property type="match status" value="1"/>
</dbReference>
<reference evidence="4" key="1">
    <citation type="submission" date="2020-02" db="EMBL/GenBank/DDBJ databases">
        <authorList>
            <person name="Meier V. D."/>
        </authorList>
    </citation>
    <scope>NUCLEOTIDE SEQUENCE</scope>
    <source>
        <strain evidence="4">AVDCRST_MAG70</strain>
    </source>
</reference>
<evidence type="ECO:0000256" key="3">
    <source>
        <dbReference type="ARBA" id="ARBA00022691"/>
    </source>
</evidence>